<dbReference type="EMBL" id="JATAAI010000003">
    <property type="protein sequence ID" value="KAK1746975.1"/>
    <property type="molecule type" value="Genomic_DNA"/>
</dbReference>
<keyword evidence="3" id="KW-1185">Reference proteome</keyword>
<protein>
    <submittedName>
        <fullName evidence="2">Uncharacterized protein</fullName>
    </submittedName>
</protein>
<proteinExistence type="predicted"/>
<evidence type="ECO:0000256" key="1">
    <source>
        <dbReference type="SAM" id="MobiDB-lite"/>
    </source>
</evidence>
<dbReference type="Proteomes" id="UP001224775">
    <property type="component" value="Unassembled WGS sequence"/>
</dbReference>
<name>A0AAD8YKW2_9STRA</name>
<feature type="compositionally biased region" description="Basic residues" evidence="1">
    <location>
        <begin position="78"/>
        <end position="87"/>
    </location>
</feature>
<accession>A0AAD8YKW2</accession>
<evidence type="ECO:0000313" key="2">
    <source>
        <dbReference type="EMBL" id="KAK1746975.1"/>
    </source>
</evidence>
<feature type="compositionally biased region" description="Basic residues" evidence="1">
    <location>
        <begin position="60"/>
        <end position="70"/>
    </location>
</feature>
<sequence length="160" mass="18614">MGDIYMMSMTMQAEPALVKKMTLYDASMYSNITPRGILKSSRYMSQSSSFSVMTDEQSRLSHRRQQKKRSPSSNNSRMSHRGQRKKRDPSPDNSVSSRSDYRKVSFYNHHHRDLDNDKLKTLTEEDDNLLQSQDPHPAVAEARRAISEYRSLSREMKGLY</sequence>
<organism evidence="2 3">
    <name type="scientific">Skeletonema marinoi</name>
    <dbReference type="NCBI Taxonomy" id="267567"/>
    <lineage>
        <taxon>Eukaryota</taxon>
        <taxon>Sar</taxon>
        <taxon>Stramenopiles</taxon>
        <taxon>Ochrophyta</taxon>
        <taxon>Bacillariophyta</taxon>
        <taxon>Coscinodiscophyceae</taxon>
        <taxon>Thalassiosirophycidae</taxon>
        <taxon>Thalassiosirales</taxon>
        <taxon>Skeletonemataceae</taxon>
        <taxon>Skeletonema</taxon>
        <taxon>Skeletonema marinoi-dohrnii complex</taxon>
    </lineage>
</organism>
<evidence type="ECO:0000313" key="3">
    <source>
        <dbReference type="Proteomes" id="UP001224775"/>
    </source>
</evidence>
<reference evidence="2" key="1">
    <citation type="submission" date="2023-06" db="EMBL/GenBank/DDBJ databases">
        <title>Survivors Of The Sea: Transcriptome response of Skeletonema marinoi to long-term dormancy.</title>
        <authorList>
            <person name="Pinder M.I.M."/>
            <person name="Kourtchenko O."/>
            <person name="Robertson E.K."/>
            <person name="Larsson T."/>
            <person name="Maumus F."/>
            <person name="Osuna-Cruz C.M."/>
            <person name="Vancaester E."/>
            <person name="Stenow R."/>
            <person name="Vandepoele K."/>
            <person name="Ploug H."/>
            <person name="Bruchert V."/>
            <person name="Godhe A."/>
            <person name="Topel M."/>
        </authorList>
    </citation>
    <scope>NUCLEOTIDE SEQUENCE</scope>
    <source>
        <strain evidence="2">R05AC</strain>
    </source>
</reference>
<feature type="region of interest" description="Disordered" evidence="1">
    <location>
        <begin position="49"/>
        <end position="109"/>
    </location>
</feature>
<comment type="caution">
    <text evidence="2">The sequence shown here is derived from an EMBL/GenBank/DDBJ whole genome shotgun (WGS) entry which is preliminary data.</text>
</comment>
<gene>
    <name evidence="2" type="ORF">QTG54_002319</name>
</gene>
<dbReference type="AlphaFoldDB" id="A0AAD8YKW2"/>